<name>D4Z319_SPHIU</name>
<dbReference type="KEGG" id="sjp:SJA_C1-21670"/>
<dbReference type="EMBL" id="AP010803">
    <property type="protein sequence ID" value="BAI97001.1"/>
    <property type="molecule type" value="Genomic_DNA"/>
</dbReference>
<protein>
    <submittedName>
        <fullName evidence="2">Uncharacterized protein</fullName>
    </submittedName>
</protein>
<feature type="compositionally biased region" description="Basic residues" evidence="1">
    <location>
        <begin position="20"/>
        <end position="33"/>
    </location>
</feature>
<gene>
    <name evidence="2" type="ordered locus">SJA_C1-21670</name>
</gene>
<dbReference type="AlphaFoldDB" id="D4Z319"/>
<keyword evidence="3" id="KW-1185">Reference proteome</keyword>
<feature type="region of interest" description="Disordered" evidence="1">
    <location>
        <begin position="1"/>
        <end position="39"/>
    </location>
</feature>
<sequence length="93" mass="10480">MPLERRATYAAHPAPSSGLMRKKPGCRNKKKRGEGHEAPVPFHALENQRAWEHLLPVAALKSGALSPIKLRQPRRRLKKRTGALHRKAPQENP</sequence>
<dbReference type="STRING" id="452662.SJA_C1-21670"/>
<proteinExistence type="predicted"/>
<organism evidence="2 3">
    <name type="scientific">Sphingobium indicum (strain DSM 16413 / CCM 7287 / MTCC 6362 / UT26 / NBRC 101211 / UT26S)</name>
    <name type="common">Sphingobium japonicum</name>
    <dbReference type="NCBI Taxonomy" id="452662"/>
    <lineage>
        <taxon>Bacteria</taxon>
        <taxon>Pseudomonadati</taxon>
        <taxon>Pseudomonadota</taxon>
        <taxon>Alphaproteobacteria</taxon>
        <taxon>Sphingomonadales</taxon>
        <taxon>Sphingomonadaceae</taxon>
        <taxon>Sphingobium</taxon>
    </lineage>
</organism>
<evidence type="ECO:0000313" key="2">
    <source>
        <dbReference type="EMBL" id="BAI97001.1"/>
    </source>
</evidence>
<evidence type="ECO:0000256" key="1">
    <source>
        <dbReference type="SAM" id="MobiDB-lite"/>
    </source>
</evidence>
<dbReference type="HOGENOM" id="CLU_2398067_0_0_5"/>
<feature type="region of interest" description="Disordered" evidence="1">
    <location>
        <begin position="72"/>
        <end position="93"/>
    </location>
</feature>
<dbReference type="Proteomes" id="UP000007753">
    <property type="component" value="Chromosome 1"/>
</dbReference>
<evidence type="ECO:0000313" key="3">
    <source>
        <dbReference type="Proteomes" id="UP000007753"/>
    </source>
</evidence>
<accession>D4Z319</accession>
<reference evidence="2 3" key="1">
    <citation type="journal article" date="2010" name="J. Bacteriol.">
        <title>Complete genome sequence of the representative gamma-hexachlorocyclohexane-degrading bacterium Sphingobium japonicum UT26.</title>
        <authorList>
            <person name="Nagata Y."/>
            <person name="Ohtsubo Y."/>
            <person name="Endo R."/>
            <person name="Ichikawa N."/>
            <person name="Ankai A."/>
            <person name="Oguchi A."/>
            <person name="Fukui S."/>
            <person name="Fujita N."/>
            <person name="Tsuda M."/>
        </authorList>
    </citation>
    <scope>NUCLEOTIDE SEQUENCE [LARGE SCALE GENOMIC DNA]</scope>
    <source>
        <strain evidence="3">DSM 16413 / CCM 7287 / MTCC 6362 / UT26 / NBRC 101211 / UT26S</strain>
    </source>
</reference>
<feature type="compositionally biased region" description="Basic residues" evidence="1">
    <location>
        <begin position="72"/>
        <end position="87"/>
    </location>
</feature>